<dbReference type="PANTHER" id="PTHR30293:SF0">
    <property type="entry name" value="NITROGEN ASSIMILATION REGULATORY PROTEIN NAC"/>
    <property type="match status" value="1"/>
</dbReference>
<keyword evidence="5" id="KW-0804">Transcription</keyword>
<feature type="domain" description="HTH lysR-type" evidence="6">
    <location>
        <begin position="1"/>
        <end position="58"/>
    </location>
</feature>
<keyword evidence="8" id="KW-1185">Reference proteome</keyword>
<dbReference type="STRING" id="870908.SAMN04488044_3329"/>
<gene>
    <name evidence="7" type="ORF">SAMN04488044_3329</name>
</gene>
<dbReference type="EMBL" id="FQWM01000009">
    <property type="protein sequence ID" value="SHH80586.1"/>
    <property type="molecule type" value="Genomic_DNA"/>
</dbReference>
<dbReference type="RefSeq" id="WP_072794153.1">
    <property type="nucleotide sequence ID" value="NZ_FQWM01000009.1"/>
</dbReference>
<sequence>MDLRQLRYFAYVAEHGSITKASEYLNVAQPAVSRTIRGLEEELGVDLLERNGRGVTLTEAGEELIRASDAVFDSLRLAKSQVMSRAGQIEGRVALGLPPSFGVLIAPNLMRYCSSAYPDIDLELKESYSGFVQDWLSTGNVDLAILNAKTINPSHIRAKPFATDEMFLIGSAAVWPKHLATNGAVSAAEAAKINLILPTAKHGLRSTVEDAFLAAGARVTSAIEVDSVLMIKELVHSGFGLTILPKPLFRRELEAGQLIAAPIKNPAMRRKLVIATSFDRPLSKAAQAVEAAVVHVAHEILQQEPAKWGFELEIPD</sequence>
<dbReference type="Proteomes" id="UP000184211">
    <property type="component" value="Unassembled WGS sequence"/>
</dbReference>
<keyword evidence="3" id="KW-0238">DNA-binding</keyword>
<dbReference type="Gene3D" id="3.40.190.290">
    <property type="match status" value="1"/>
</dbReference>
<dbReference type="InterPro" id="IPR000847">
    <property type="entry name" value="LysR_HTH_N"/>
</dbReference>
<evidence type="ECO:0000256" key="1">
    <source>
        <dbReference type="ARBA" id="ARBA00009437"/>
    </source>
</evidence>
<dbReference type="Gene3D" id="1.10.10.10">
    <property type="entry name" value="Winged helix-like DNA-binding domain superfamily/Winged helix DNA-binding domain"/>
    <property type="match status" value="1"/>
</dbReference>
<dbReference type="InterPro" id="IPR036390">
    <property type="entry name" value="WH_DNA-bd_sf"/>
</dbReference>
<dbReference type="SUPFAM" id="SSF46785">
    <property type="entry name" value="Winged helix' DNA-binding domain"/>
    <property type="match status" value="1"/>
</dbReference>
<dbReference type="PROSITE" id="PS50931">
    <property type="entry name" value="HTH_LYSR"/>
    <property type="match status" value="1"/>
</dbReference>
<dbReference type="GO" id="GO:0003677">
    <property type="term" value="F:DNA binding"/>
    <property type="evidence" value="ECO:0007669"/>
    <property type="project" value="UniProtKB-KW"/>
</dbReference>
<evidence type="ECO:0000256" key="5">
    <source>
        <dbReference type="ARBA" id="ARBA00023163"/>
    </source>
</evidence>
<keyword evidence="4" id="KW-0010">Activator</keyword>
<evidence type="ECO:0000313" key="7">
    <source>
        <dbReference type="EMBL" id="SHH80586.1"/>
    </source>
</evidence>
<accession>A0A1M5VZB7</accession>
<proteinExistence type="inferred from homology"/>
<dbReference type="GO" id="GO:0003700">
    <property type="term" value="F:DNA-binding transcription factor activity"/>
    <property type="evidence" value="ECO:0007669"/>
    <property type="project" value="InterPro"/>
</dbReference>
<name>A0A1M5VZB7_9RHOB</name>
<dbReference type="PRINTS" id="PR00039">
    <property type="entry name" value="HTHLYSR"/>
</dbReference>
<evidence type="ECO:0000256" key="3">
    <source>
        <dbReference type="ARBA" id="ARBA00023125"/>
    </source>
</evidence>
<organism evidence="7 8">
    <name type="scientific">Cognatishimia maritima</name>
    <dbReference type="NCBI Taxonomy" id="870908"/>
    <lineage>
        <taxon>Bacteria</taxon>
        <taxon>Pseudomonadati</taxon>
        <taxon>Pseudomonadota</taxon>
        <taxon>Alphaproteobacteria</taxon>
        <taxon>Rhodobacterales</taxon>
        <taxon>Paracoccaceae</taxon>
        <taxon>Cognatishimia</taxon>
    </lineage>
</organism>
<reference evidence="8" key="1">
    <citation type="submission" date="2016-11" db="EMBL/GenBank/DDBJ databases">
        <authorList>
            <person name="Varghese N."/>
            <person name="Submissions S."/>
        </authorList>
    </citation>
    <scope>NUCLEOTIDE SEQUENCE [LARGE SCALE GENOMIC DNA]</scope>
    <source>
        <strain evidence="8">DSM 28223</strain>
    </source>
</reference>
<comment type="similarity">
    <text evidence="1">Belongs to the LysR transcriptional regulatory family.</text>
</comment>
<dbReference type="OrthoDB" id="8479357at2"/>
<evidence type="ECO:0000313" key="8">
    <source>
        <dbReference type="Proteomes" id="UP000184211"/>
    </source>
</evidence>
<protein>
    <submittedName>
        <fullName evidence="7">LysR family transcriptional regulator, nitrogen assimilation regulatory protein</fullName>
    </submittedName>
</protein>
<dbReference type="AlphaFoldDB" id="A0A1M5VZB7"/>
<dbReference type="Pfam" id="PF00126">
    <property type="entry name" value="HTH_1"/>
    <property type="match status" value="1"/>
</dbReference>
<dbReference type="PANTHER" id="PTHR30293">
    <property type="entry name" value="TRANSCRIPTIONAL REGULATORY PROTEIN NAC-RELATED"/>
    <property type="match status" value="1"/>
</dbReference>
<dbReference type="SUPFAM" id="SSF53850">
    <property type="entry name" value="Periplasmic binding protein-like II"/>
    <property type="match status" value="1"/>
</dbReference>
<evidence type="ECO:0000259" key="6">
    <source>
        <dbReference type="PROSITE" id="PS50931"/>
    </source>
</evidence>
<dbReference type="Pfam" id="PF03466">
    <property type="entry name" value="LysR_substrate"/>
    <property type="match status" value="1"/>
</dbReference>
<dbReference type="InterPro" id="IPR005119">
    <property type="entry name" value="LysR_subst-bd"/>
</dbReference>
<evidence type="ECO:0000256" key="4">
    <source>
        <dbReference type="ARBA" id="ARBA00023159"/>
    </source>
</evidence>
<dbReference type="InterPro" id="IPR036388">
    <property type="entry name" value="WH-like_DNA-bd_sf"/>
</dbReference>
<evidence type="ECO:0000256" key="2">
    <source>
        <dbReference type="ARBA" id="ARBA00023015"/>
    </source>
</evidence>
<dbReference type="FunFam" id="1.10.10.10:FF:000001">
    <property type="entry name" value="LysR family transcriptional regulator"/>
    <property type="match status" value="1"/>
</dbReference>
<keyword evidence="2" id="KW-0805">Transcription regulation</keyword>
<dbReference type="GO" id="GO:2000142">
    <property type="term" value="P:regulation of DNA-templated transcription initiation"/>
    <property type="evidence" value="ECO:0007669"/>
    <property type="project" value="TreeGrafter"/>
</dbReference>